<comment type="cofactor">
    <cofactor evidence="1">
        <name>Zn(2+)</name>
        <dbReference type="ChEBI" id="CHEBI:29105"/>
    </cofactor>
</comment>
<feature type="compositionally biased region" description="Pro residues" evidence="17">
    <location>
        <begin position="830"/>
        <end position="839"/>
    </location>
</feature>
<evidence type="ECO:0000256" key="19">
    <source>
        <dbReference type="SAM" id="SignalP"/>
    </source>
</evidence>
<dbReference type="PROSITE" id="PS50215">
    <property type="entry name" value="ADAM_MEPRO"/>
    <property type="match status" value="1"/>
</dbReference>
<dbReference type="AlphaFoldDB" id="A0A8D2LY31"/>
<feature type="region of interest" description="Disordered" evidence="17">
    <location>
        <begin position="792"/>
        <end position="915"/>
    </location>
</feature>
<dbReference type="InterPro" id="IPR024079">
    <property type="entry name" value="MetalloPept_cat_dom_sf"/>
</dbReference>
<name>A0A8D2LY31_VARKO</name>
<reference evidence="23" key="1">
    <citation type="submission" date="2025-08" db="UniProtKB">
        <authorList>
            <consortium name="Ensembl"/>
        </authorList>
    </citation>
    <scope>IDENTIFICATION</scope>
</reference>
<dbReference type="PRINTS" id="PR00289">
    <property type="entry name" value="DISINTEGRIN"/>
</dbReference>
<feature type="disulfide bond" evidence="15">
    <location>
        <begin position="673"/>
        <end position="683"/>
    </location>
</feature>
<feature type="disulfide bond" evidence="15">
    <location>
        <begin position="691"/>
        <end position="700"/>
    </location>
</feature>
<keyword evidence="10 18" id="KW-1133">Transmembrane helix</keyword>
<dbReference type="Proteomes" id="UP000694545">
    <property type="component" value="Unplaced"/>
</dbReference>
<feature type="active site" evidence="16">
    <location>
        <position position="364"/>
    </location>
</feature>
<dbReference type="InterPro" id="IPR036436">
    <property type="entry name" value="Disintegrin_dom_sf"/>
</dbReference>
<keyword evidence="15" id="KW-0245">EGF-like domain</keyword>
<gene>
    <name evidence="23" type="primary">ADAM33</name>
</gene>
<dbReference type="Pfam" id="PF08516">
    <property type="entry name" value="ADAM_CR"/>
    <property type="match status" value="1"/>
</dbReference>
<dbReference type="PROSITE" id="PS01186">
    <property type="entry name" value="EGF_2"/>
    <property type="match status" value="1"/>
</dbReference>
<evidence type="ECO:0000256" key="9">
    <source>
        <dbReference type="ARBA" id="ARBA00022833"/>
    </source>
</evidence>
<feature type="chain" id="PRO_5034422779" evidence="19">
    <location>
        <begin position="44"/>
        <end position="967"/>
    </location>
</feature>
<dbReference type="FunFam" id="3.40.390.10:FF:000002">
    <property type="entry name" value="Disintegrin and metalloproteinase domain-containing protein 22"/>
    <property type="match status" value="1"/>
</dbReference>
<dbReference type="Pfam" id="PF00200">
    <property type="entry name" value="Disintegrin"/>
    <property type="match status" value="1"/>
</dbReference>
<feature type="binding site" evidence="16">
    <location>
        <position position="363"/>
    </location>
    <ligand>
        <name>Zn(2+)</name>
        <dbReference type="ChEBI" id="CHEBI:29105"/>
        <note>catalytic</note>
    </ligand>
</feature>
<dbReference type="Pfam" id="PF01562">
    <property type="entry name" value="Pep_M12B_propep"/>
    <property type="match status" value="1"/>
</dbReference>
<feature type="disulfide bond" evidence="14">
    <location>
        <begin position="493"/>
        <end position="513"/>
    </location>
</feature>
<evidence type="ECO:0000256" key="10">
    <source>
        <dbReference type="ARBA" id="ARBA00022989"/>
    </source>
</evidence>
<feature type="compositionally biased region" description="Low complexity" evidence="17">
    <location>
        <begin position="854"/>
        <end position="873"/>
    </location>
</feature>
<keyword evidence="24" id="KW-1185">Reference proteome</keyword>
<sequence length="967" mass="104332">MEQGARLWRCACGGSSGQRRPLVRCSALLLLLQLLQLLPPSHGDSSGRRGLSPHGESVTPYWILGGRSRRAAGVAEEAPSPPRGDMVVTVEGQELVLELEKNHRLLAPEYTETHYTKDGQPVTLSPSHTDHCYYHGQVRGHSGSWVVLSTCSGISGLIALSHNNSYYLKPPAHPESAAHTIFRAEHLPIRGGTCGHGDPLQSSVADVARSFEAAVPRRKRRDAWRTLKYMELFIVADYTLFTTQNNDLGRTKQRILEIANYVDKFYRSLNIKVALIGLEVWTKADQCAVSSDAHATLVSFLQWKKSLKSRKKHDNAQLLTGVTFKGTTIGMAPLEGMCSAENSGGVSMDHSELPIGAAATMAHEIGHNFGMSHDSEGCCVEATASQGGCVMAAATGHPFPKVFSSCSRRQLDGYFQRGGGMCLFNMPNTKDLVVGKKCGNGFLEDGEECDCGEVEECRSPCCNAHNCTLKAGAQCAHGDCCEDCKLKEAGAMCREPAGTCDLPEYCTGASPYCPTNVYLLDGSPCAHGEAYCYNGMCMTHHQQCIHLWGPGASPAPDACFEDVNRAGDMYGNCGRDRHGQYVKCARRDAKCGKIQCHSSAIKPKGTNTISMDTTIRLNGREIKCRGTLVYTTKDDSGDMADPGLVMTGTKCSEAMVCKDQRCQNASFFELDKCVTKCHEHGVCNSNGNCHCNAGWAPPFCEKPGLGGSVDSGPVQYDSHKSTWIGLAMVLLACLVTIPVALYVCNRKERSFFWKTSKAFRKNREACRNGDVRQKADCGHQNSAFTLQTVVAPSSGKAVGRSSSQATRSMPVLKPSPHQSASHPVNVVRPLRPPPSPAVPLPKDFKPSRPPPLPSGKSPHPAVPTKATPAAQAKLPPPKKPLPSSPARTHWVDLKQRPPRKPLPGNPLLAKERPSAQGQALLVMVPPSNSKAAAGVSSGHFCKPLKPSPPQRPAPGLKVQSASFPSRK</sequence>
<dbReference type="GO" id="GO:0046872">
    <property type="term" value="F:metal ion binding"/>
    <property type="evidence" value="ECO:0007669"/>
    <property type="project" value="UniProtKB-KW"/>
</dbReference>
<dbReference type="CDD" id="cd04269">
    <property type="entry name" value="ZnMc_adamalysin_II_like"/>
    <property type="match status" value="1"/>
</dbReference>
<evidence type="ECO:0000259" key="21">
    <source>
        <dbReference type="PROSITE" id="PS50214"/>
    </source>
</evidence>
<keyword evidence="8" id="KW-0378">Hydrolase</keyword>
<dbReference type="PROSITE" id="PS50026">
    <property type="entry name" value="EGF_3"/>
    <property type="match status" value="1"/>
</dbReference>
<evidence type="ECO:0000313" key="24">
    <source>
        <dbReference type="Proteomes" id="UP000694545"/>
    </source>
</evidence>
<keyword evidence="5" id="KW-0800">Toxin</keyword>
<evidence type="ECO:0000256" key="11">
    <source>
        <dbReference type="ARBA" id="ARBA00023136"/>
    </source>
</evidence>
<dbReference type="GO" id="GO:0005576">
    <property type="term" value="C:extracellular region"/>
    <property type="evidence" value="ECO:0007669"/>
    <property type="project" value="UniProtKB-SubCell"/>
</dbReference>
<dbReference type="PROSITE" id="PS00427">
    <property type="entry name" value="DISINTEGRIN_1"/>
    <property type="match status" value="1"/>
</dbReference>
<evidence type="ECO:0000256" key="12">
    <source>
        <dbReference type="ARBA" id="ARBA00023157"/>
    </source>
</evidence>
<dbReference type="SUPFAM" id="SSF55486">
    <property type="entry name" value="Metalloproteases ('zincins'), catalytic domain"/>
    <property type="match status" value="1"/>
</dbReference>
<dbReference type="InterPro" id="IPR006586">
    <property type="entry name" value="ADAM_Cys-rich"/>
</dbReference>
<evidence type="ECO:0000256" key="14">
    <source>
        <dbReference type="PROSITE-ProRule" id="PRU00068"/>
    </source>
</evidence>
<keyword evidence="7 16" id="KW-0479">Metal-binding</keyword>
<evidence type="ECO:0000256" key="17">
    <source>
        <dbReference type="SAM" id="MobiDB-lite"/>
    </source>
</evidence>
<dbReference type="OMA" id="MGAQCAH"/>
<dbReference type="Gene3D" id="3.40.390.10">
    <property type="entry name" value="Collagenase (Catalytic Domain)"/>
    <property type="match status" value="1"/>
</dbReference>
<feature type="binding site" evidence="16">
    <location>
        <position position="367"/>
    </location>
    <ligand>
        <name>Zn(2+)</name>
        <dbReference type="ChEBI" id="CHEBI:29105"/>
        <note>catalytic</note>
    </ligand>
</feature>
<feature type="domain" description="EGF-like" evidence="20">
    <location>
        <begin position="669"/>
        <end position="701"/>
    </location>
</feature>
<dbReference type="PANTHER" id="PTHR11905:SF38">
    <property type="entry name" value="DISINTEGRIN AND METALLOPROTEINASE DOMAIN-CONTAINING PROTEIN 33"/>
    <property type="match status" value="1"/>
</dbReference>
<feature type="domain" description="Peptidase M12B" evidence="22">
    <location>
        <begin position="228"/>
        <end position="427"/>
    </location>
</feature>
<evidence type="ECO:0000313" key="23">
    <source>
        <dbReference type="Ensembl" id="ENSVKKP00000028301.1"/>
    </source>
</evidence>
<dbReference type="SMART" id="SM00608">
    <property type="entry name" value="ACR"/>
    <property type="match status" value="1"/>
</dbReference>
<evidence type="ECO:0000256" key="6">
    <source>
        <dbReference type="ARBA" id="ARBA00022692"/>
    </source>
</evidence>
<dbReference type="InterPro" id="IPR001590">
    <property type="entry name" value="Peptidase_M12B"/>
</dbReference>
<evidence type="ECO:0000259" key="20">
    <source>
        <dbReference type="PROSITE" id="PS50026"/>
    </source>
</evidence>
<dbReference type="PROSITE" id="PS50214">
    <property type="entry name" value="DISINTEGRIN_2"/>
    <property type="match status" value="1"/>
</dbReference>
<keyword evidence="12 15" id="KW-1015">Disulfide bond</keyword>
<dbReference type="SUPFAM" id="SSF57552">
    <property type="entry name" value="Blood coagulation inhibitor (disintegrin)"/>
    <property type="match status" value="1"/>
</dbReference>
<dbReference type="InterPro" id="IPR002870">
    <property type="entry name" value="Peptidase_M12B_N"/>
</dbReference>
<comment type="caution">
    <text evidence="15">Lacks conserved residue(s) required for the propagation of feature annotation.</text>
</comment>
<evidence type="ECO:0000256" key="5">
    <source>
        <dbReference type="ARBA" id="ARBA00022656"/>
    </source>
</evidence>
<dbReference type="InterPro" id="IPR001762">
    <property type="entry name" value="Disintegrin_dom"/>
</dbReference>
<keyword evidence="4" id="KW-0964">Secreted</keyword>
<dbReference type="Pfam" id="PF01421">
    <property type="entry name" value="Reprolysin"/>
    <property type="match status" value="1"/>
</dbReference>
<feature type="signal peptide" evidence="19">
    <location>
        <begin position="1"/>
        <end position="43"/>
    </location>
</feature>
<organism evidence="23 24">
    <name type="scientific">Varanus komodoensis</name>
    <name type="common">Komodo dragon</name>
    <dbReference type="NCBI Taxonomy" id="61221"/>
    <lineage>
        <taxon>Eukaryota</taxon>
        <taxon>Metazoa</taxon>
        <taxon>Chordata</taxon>
        <taxon>Craniata</taxon>
        <taxon>Vertebrata</taxon>
        <taxon>Euteleostomi</taxon>
        <taxon>Lepidosauria</taxon>
        <taxon>Squamata</taxon>
        <taxon>Bifurcata</taxon>
        <taxon>Unidentata</taxon>
        <taxon>Episquamata</taxon>
        <taxon>Toxicofera</taxon>
        <taxon>Anguimorpha</taxon>
        <taxon>Paleoanguimorpha</taxon>
        <taxon>Varanoidea</taxon>
        <taxon>Varanidae</taxon>
        <taxon>Varanus</taxon>
    </lineage>
</organism>
<dbReference type="GO" id="GO:0004222">
    <property type="term" value="F:metalloendopeptidase activity"/>
    <property type="evidence" value="ECO:0007669"/>
    <property type="project" value="InterPro"/>
</dbReference>
<dbReference type="PANTHER" id="PTHR11905">
    <property type="entry name" value="ADAM A DISINTEGRIN AND METALLOPROTEASE DOMAIN"/>
    <property type="match status" value="1"/>
</dbReference>
<keyword evidence="9 16" id="KW-0862">Zinc</keyword>
<keyword evidence="11 18" id="KW-0472">Membrane</keyword>
<evidence type="ECO:0000256" key="18">
    <source>
        <dbReference type="SAM" id="Phobius"/>
    </source>
</evidence>
<reference evidence="23" key="2">
    <citation type="submission" date="2025-09" db="UniProtKB">
        <authorList>
            <consortium name="Ensembl"/>
        </authorList>
    </citation>
    <scope>IDENTIFICATION</scope>
</reference>
<dbReference type="InterPro" id="IPR018358">
    <property type="entry name" value="Disintegrin_CS"/>
</dbReference>
<evidence type="ECO:0000256" key="3">
    <source>
        <dbReference type="ARBA" id="ARBA00004613"/>
    </source>
</evidence>
<feature type="transmembrane region" description="Helical" evidence="18">
    <location>
        <begin position="723"/>
        <end position="744"/>
    </location>
</feature>
<dbReference type="Gene3D" id="4.10.70.10">
    <property type="entry name" value="Disintegrin domain"/>
    <property type="match status" value="1"/>
</dbReference>
<proteinExistence type="predicted"/>
<protein>
    <submittedName>
        <fullName evidence="23">ADAM metallopeptidase domain 33</fullName>
    </submittedName>
</protein>
<evidence type="ECO:0000256" key="7">
    <source>
        <dbReference type="ARBA" id="ARBA00022723"/>
    </source>
</evidence>
<feature type="compositionally biased region" description="Pro residues" evidence="17">
    <location>
        <begin position="874"/>
        <end position="883"/>
    </location>
</feature>
<keyword evidence="6 18" id="KW-0812">Transmembrane</keyword>
<dbReference type="SMART" id="SM00050">
    <property type="entry name" value="DISIN"/>
    <property type="match status" value="1"/>
</dbReference>
<evidence type="ECO:0000256" key="1">
    <source>
        <dbReference type="ARBA" id="ARBA00001947"/>
    </source>
</evidence>
<feature type="binding site" evidence="16">
    <location>
        <position position="373"/>
    </location>
    <ligand>
        <name>Zn(2+)</name>
        <dbReference type="ChEBI" id="CHEBI:29105"/>
        <note>catalytic</note>
    </ligand>
</feature>
<dbReference type="GO" id="GO:0090729">
    <property type="term" value="F:toxin activity"/>
    <property type="evidence" value="ECO:0007669"/>
    <property type="project" value="UniProtKB-KW"/>
</dbReference>
<dbReference type="GO" id="GO:0016020">
    <property type="term" value="C:membrane"/>
    <property type="evidence" value="ECO:0007669"/>
    <property type="project" value="UniProtKB-SubCell"/>
</dbReference>
<evidence type="ECO:0000256" key="2">
    <source>
        <dbReference type="ARBA" id="ARBA00004479"/>
    </source>
</evidence>
<evidence type="ECO:0000256" key="4">
    <source>
        <dbReference type="ARBA" id="ARBA00022525"/>
    </source>
</evidence>
<keyword evidence="13" id="KW-1199">Hemostasis impairing toxin</keyword>
<feature type="domain" description="Disintegrin" evidence="21">
    <location>
        <begin position="435"/>
        <end position="521"/>
    </location>
</feature>
<dbReference type="FunFam" id="4.10.70.10:FF:000001">
    <property type="entry name" value="Disintegrin and metalloproteinase domain-containing protein 22"/>
    <property type="match status" value="1"/>
</dbReference>
<evidence type="ECO:0000256" key="8">
    <source>
        <dbReference type="ARBA" id="ARBA00022801"/>
    </source>
</evidence>
<evidence type="ECO:0000259" key="22">
    <source>
        <dbReference type="PROSITE" id="PS50215"/>
    </source>
</evidence>
<keyword evidence="19" id="KW-0732">Signal</keyword>
<dbReference type="GO" id="GO:0006508">
    <property type="term" value="P:proteolysis"/>
    <property type="evidence" value="ECO:0007669"/>
    <property type="project" value="InterPro"/>
</dbReference>
<evidence type="ECO:0000256" key="13">
    <source>
        <dbReference type="ARBA" id="ARBA00023240"/>
    </source>
</evidence>
<dbReference type="InterPro" id="IPR034027">
    <property type="entry name" value="Reprolysin_adamalysin"/>
</dbReference>
<accession>A0A8D2LY31</accession>
<dbReference type="Ensembl" id="ENSVKKT00000028979.1">
    <property type="protein sequence ID" value="ENSVKKP00000028301.1"/>
    <property type="gene ID" value="ENSVKKG00000018324.1"/>
</dbReference>
<feature type="region of interest" description="Disordered" evidence="17">
    <location>
        <begin position="929"/>
        <end position="967"/>
    </location>
</feature>
<dbReference type="InterPro" id="IPR000742">
    <property type="entry name" value="EGF"/>
</dbReference>
<evidence type="ECO:0000256" key="15">
    <source>
        <dbReference type="PROSITE-ProRule" id="PRU00076"/>
    </source>
</evidence>
<evidence type="ECO:0000256" key="16">
    <source>
        <dbReference type="PROSITE-ProRule" id="PRU00276"/>
    </source>
</evidence>
<comment type="subcellular location">
    <subcellularLocation>
        <location evidence="2">Membrane</location>
        <topology evidence="2">Single-pass type I membrane protein</topology>
    </subcellularLocation>
    <subcellularLocation>
        <location evidence="3">Secreted</location>
    </subcellularLocation>
</comment>